<dbReference type="InterPro" id="IPR047090">
    <property type="entry name" value="AspRS_core"/>
</dbReference>
<gene>
    <name evidence="8 10" type="primary">aspS</name>
    <name evidence="10" type="ORF">D9V67_01615</name>
</gene>
<dbReference type="RefSeq" id="WP_158359473.1">
    <property type="nucleotide sequence ID" value="NZ_CP034879.1"/>
</dbReference>
<dbReference type="InterPro" id="IPR004115">
    <property type="entry name" value="GAD-like_sf"/>
</dbReference>
<dbReference type="EC" id="6.1.1.12" evidence="8"/>
<dbReference type="Gene3D" id="2.40.50.140">
    <property type="entry name" value="Nucleic acid-binding proteins"/>
    <property type="match status" value="1"/>
</dbReference>
<feature type="binding site" evidence="8">
    <location>
        <begin position="534"/>
        <end position="537"/>
    </location>
    <ligand>
        <name>ATP</name>
        <dbReference type="ChEBI" id="CHEBI:30616"/>
    </ligand>
</feature>
<feature type="binding site" evidence="8">
    <location>
        <position position="489"/>
    </location>
    <ligand>
        <name>L-aspartate</name>
        <dbReference type="ChEBI" id="CHEBI:29991"/>
    </ligand>
</feature>
<dbReference type="OrthoDB" id="9762036at2"/>
<feature type="binding site" evidence="8">
    <location>
        <begin position="217"/>
        <end position="219"/>
    </location>
    <ligand>
        <name>ATP</name>
        <dbReference type="ChEBI" id="CHEBI:30616"/>
    </ligand>
</feature>
<comment type="function">
    <text evidence="8">Catalyzes the attachment of L-aspartate to tRNA(Asp) in a two-step reaction: L-aspartate is first activated by ATP to form Asp-AMP and then transferred to the acceptor end of tRNA(Asp).</text>
</comment>
<keyword evidence="3 8" id="KW-0436">Ligase</keyword>
<feature type="binding site" evidence="8">
    <location>
        <position position="226"/>
    </location>
    <ligand>
        <name>ATP</name>
        <dbReference type="ChEBI" id="CHEBI:30616"/>
    </ligand>
</feature>
<dbReference type="InterPro" id="IPR029351">
    <property type="entry name" value="GAD_dom"/>
</dbReference>
<dbReference type="GO" id="GO:0005524">
    <property type="term" value="F:ATP binding"/>
    <property type="evidence" value="ECO:0007669"/>
    <property type="project" value="UniProtKB-UniRule"/>
</dbReference>
<keyword evidence="2 8" id="KW-0963">Cytoplasm</keyword>
<dbReference type="InterPro" id="IPR006195">
    <property type="entry name" value="aa-tRNA-synth_II"/>
</dbReference>
<reference evidence="10 11" key="2">
    <citation type="submission" date="2019-05" db="EMBL/GenBank/DDBJ databases">
        <title>Genome evolution of the obligate endosymbiont Buchnera aphidicola.</title>
        <authorList>
            <person name="Moran N.A."/>
        </authorList>
    </citation>
    <scope>NUCLEOTIDE SEQUENCE [LARGE SCALE GENOMIC DNA]</scope>
    <source>
        <strain evidence="10 11">Bca</strain>
    </source>
</reference>
<dbReference type="HAMAP" id="MF_00044">
    <property type="entry name" value="Asp_tRNA_synth_type1"/>
    <property type="match status" value="1"/>
</dbReference>
<evidence type="ECO:0000313" key="11">
    <source>
        <dbReference type="Proteomes" id="UP000298594"/>
    </source>
</evidence>
<keyword evidence="5 8" id="KW-0067">ATP-binding</keyword>
<name>A0A4D6XUL5_9GAMM</name>
<dbReference type="InterPro" id="IPR002312">
    <property type="entry name" value="Asp/Asn-tRNA-synth_IIb"/>
</dbReference>
<comment type="caution">
    <text evidence="8">Lacks conserved residue(s) required for the propagation of feature annotation.</text>
</comment>
<dbReference type="InterPro" id="IPR004365">
    <property type="entry name" value="NA-bd_OB_tRNA"/>
</dbReference>
<comment type="similarity">
    <text evidence="1 8">Belongs to the class-II aminoacyl-tRNA synthetase family. Type 1 subfamily.</text>
</comment>
<protein>
    <recommendedName>
        <fullName evidence="8">Aspartate--tRNA ligase</fullName>
        <ecNumber evidence="8">6.1.1.12</ecNumber>
    </recommendedName>
    <alternativeName>
        <fullName evidence="8">Aspartyl-tRNA synthetase</fullName>
        <shortName evidence="8">AspRS</shortName>
    </alternativeName>
</protein>
<evidence type="ECO:0000256" key="7">
    <source>
        <dbReference type="ARBA" id="ARBA00023146"/>
    </source>
</evidence>
<dbReference type="GO" id="GO:0006422">
    <property type="term" value="P:aspartyl-tRNA aminoacylation"/>
    <property type="evidence" value="ECO:0007669"/>
    <property type="project" value="UniProtKB-UniRule"/>
</dbReference>
<dbReference type="Pfam" id="PF01336">
    <property type="entry name" value="tRNA_anti-codon"/>
    <property type="match status" value="1"/>
</dbReference>
<evidence type="ECO:0000256" key="8">
    <source>
        <dbReference type="HAMAP-Rule" id="MF_00044"/>
    </source>
</evidence>
<keyword evidence="7 8" id="KW-0030">Aminoacyl-tRNA synthetase</keyword>
<dbReference type="InterPro" id="IPR047089">
    <property type="entry name" value="Asp-tRNA-ligase_1_N"/>
</dbReference>
<dbReference type="Gene3D" id="3.30.1360.30">
    <property type="entry name" value="GAD-like domain"/>
    <property type="match status" value="1"/>
</dbReference>
<proteinExistence type="inferred from homology"/>
<organism evidence="10 11">
    <name type="scientific">Buchnera aphidicola</name>
    <name type="common">Brachycaudus cardui</name>
    <dbReference type="NCBI Taxonomy" id="557993"/>
    <lineage>
        <taxon>Bacteria</taxon>
        <taxon>Pseudomonadati</taxon>
        <taxon>Pseudomonadota</taxon>
        <taxon>Gammaproteobacteria</taxon>
        <taxon>Enterobacterales</taxon>
        <taxon>Erwiniaceae</taxon>
        <taxon>Buchnera</taxon>
    </lineage>
</organism>
<dbReference type="InterPro" id="IPR004364">
    <property type="entry name" value="Aa-tRNA-synt_II"/>
</dbReference>
<dbReference type="Pfam" id="PF00152">
    <property type="entry name" value="tRNA-synt_2"/>
    <property type="match status" value="1"/>
</dbReference>
<feature type="region of interest" description="Aspartate" evidence="8">
    <location>
        <begin position="195"/>
        <end position="198"/>
    </location>
</feature>
<evidence type="ECO:0000256" key="5">
    <source>
        <dbReference type="ARBA" id="ARBA00022840"/>
    </source>
</evidence>
<keyword evidence="6 8" id="KW-0648">Protein biosynthesis</keyword>
<evidence type="ECO:0000256" key="2">
    <source>
        <dbReference type="ARBA" id="ARBA00022490"/>
    </source>
</evidence>
<feature type="binding site" evidence="8">
    <location>
        <position position="482"/>
    </location>
    <ligand>
        <name>ATP</name>
        <dbReference type="ChEBI" id="CHEBI:30616"/>
    </ligand>
</feature>
<dbReference type="InterPro" id="IPR004524">
    <property type="entry name" value="Asp-tRNA-ligase_1"/>
</dbReference>
<dbReference type="InterPro" id="IPR045864">
    <property type="entry name" value="aa-tRNA-synth_II/BPL/LPL"/>
</dbReference>
<evidence type="ECO:0000256" key="3">
    <source>
        <dbReference type="ARBA" id="ARBA00022598"/>
    </source>
</evidence>
<dbReference type="EMBL" id="CP034879">
    <property type="protein sequence ID" value="QCI20453.1"/>
    <property type="molecule type" value="Genomic_DNA"/>
</dbReference>
<dbReference type="Gene3D" id="3.30.930.10">
    <property type="entry name" value="Bira Bifunctional Protein, Domain 2"/>
    <property type="match status" value="1"/>
</dbReference>
<feature type="binding site" evidence="8">
    <location>
        <position position="217"/>
    </location>
    <ligand>
        <name>L-aspartate</name>
        <dbReference type="ChEBI" id="CHEBI:29991"/>
    </ligand>
</feature>
<dbReference type="GO" id="GO:0003676">
    <property type="term" value="F:nucleic acid binding"/>
    <property type="evidence" value="ECO:0007669"/>
    <property type="project" value="InterPro"/>
</dbReference>
<sequence>MRTKYCGNIKKIHLNQSVKLCGWVHKIRNFGQFIFIDMRDYTGLIQVIFESKNIINFQKAIQLRNEFCIQVFGIVRHREEKNKNFKMTTGEIEVLADTLNILNTSKSLPLNYMNNNYDDSRLKYRYLDLRRFNILENLKIRNQITYLVRTFMTKKNFLDIETPILTKSTPEGARDYLVPSRNYHGKFYALPQSPQLFKQLLMISGIDRYYQIVKCFRDEDLRSDRQPEFTQIDIEASFMNSKKVLKLTENLIKHIWLKTINVNLNKFPRISFHESMKRYGSDKPDLRNPIEIIDVSSIFKNKKFISFFNINCFNSSRIALLCISGGCDLSRKTIDIYSQYVKKYHAKKLFYIKIKKLNIGLSGIESSIKKILDENILKKIFSKTHAKNGDILFLIADQNSIVNKSLGMLRLKLGNDLNITKKTSWKPVWVLNFPMFHKDIEGKFSSVHHPFTAIKNMDVKKLKNSPNSAISDSYDLVINGYEIGGGSVRIHDINIQKIVFDIIGIKKSIQYEKFGFLMEALQYGAPPHAGIALGLDRIVMLLTHSTNIRDVIAFPKTTSAACLMTNSPSILDSIMLQELGIKIIKNKI</sequence>
<dbReference type="NCBIfam" id="TIGR00459">
    <property type="entry name" value="aspS_bact"/>
    <property type="match status" value="1"/>
</dbReference>
<dbReference type="Pfam" id="PF02938">
    <property type="entry name" value="GAD"/>
    <property type="match status" value="1"/>
</dbReference>
<dbReference type="PROSITE" id="PS50862">
    <property type="entry name" value="AA_TRNA_LIGASE_II"/>
    <property type="match status" value="1"/>
</dbReference>
<comment type="subunit">
    <text evidence="8">Homodimer.</text>
</comment>
<evidence type="ECO:0000259" key="9">
    <source>
        <dbReference type="PROSITE" id="PS50862"/>
    </source>
</evidence>
<comment type="catalytic activity">
    <reaction evidence="8">
        <text>tRNA(Asp) + L-aspartate + ATP = L-aspartyl-tRNA(Asp) + AMP + diphosphate</text>
        <dbReference type="Rhea" id="RHEA:19649"/>
        <dbReference type="Rhea" id="RHEA-COMP:9660"/>
        <dbReference type="Rhea" id="RHEA-COMP:9678"/>
        <dbReference type="ChEBI" id="CHEBI:29991"/>
        <dbReference type="ChEBI" id="CHEBI:30616"/>
        <dbReference type="ChEBI" id="CHEBI:33019"/>
        <dbReference type="ChEBI" id="CHEBI:78442"/>
        <dbReference type="ChEBI" id="CHEBI:78516"/>
        <dbReference type="ChEBI" id="CHEBI:456215"/>
        <dbReference type="EC" id="6.1.1.12"/>
    </reaction>
</comment>
<dbReference type="GO" id="GO:0004815">
    <property type="term" value="F:aspartate-tRNA ligase activity"/>
    <property type="evidence" value="ECO:0007669"/>
    <property type="project" value="UniProtKB-UniRule"/>
</dbReference>
<reference evidence="10 11" key="1">
    <citation type="submission" date="2018-12" db="EMBL/GenBank/DDBJ databases">
        <authorList>
            <person name="Chong R.A."/>
        </authorList>
    </citation>
    <scope>NUCLEOTIDE SEQUENCE [LARGE SCALE GENOMIC DNA]</scope>
    <source>
        <strain evidence="10 11">Bca</strain>
    </source>
</reference>
<dbReference type="SUPFAM" id="SSF55261">
    <property type="entry name" value="GAD domain-like"/>
    <property type="match status" value="1"/>
</dbReference>
<comment type="subcellular location">
    <subcellularLocation>
        <location evidence="8">Cytoplasm</location>
    </subcellularLocation>
</comment>
<dbReference type="PRINTS" id="PR01042">
    <property type="entry name" value="TRNASYNTHASP"/>
</dbReference>
<feature type="domain" description="Aminoacyl-transfer RNA synthetases class-II family profile" evidence="9">
    <location>
        <begin position="138"/>
        <end position="555"/>
    </location>
</feature>
<dbReference type="PANTHER" id="PTHR22594:SF5">
    <property type="entry name" value="ASPARTATE--TRNA LIGASE, MITOCHONDRIAL"/>
    <property type="match status" value="1"/>
</dbReference>
<feature type="binding site" evidence="8">
    <location>
        <position position="448"/>
    </location>
    <ligand>
        <name>L-aspartate</name>
        <dbReference type="ChEBI" id="CHEBI:29991"/>
    </ligand>
</feature>
<keyword evidence="4 8" id="KW-0547">Nucleotide-binding</keyword>
<dbReference type="GO" id="GO:0005737">
    <property type="term" value="C:cytoplasm"/>
    <property type="evidence" value="ECO:0007669"/>
    <property type="project" value="UniProtKB-SubCell"/>
</dbReference>
<dbReference type="SUPFAM" id="SSF55681">
    <property type="entry name" value="Class II aaRS and biotin synthetases"/>
    <property type="match status" value="1"/>
</dbReference>
<feature type="binding site" evidence="8">
    <location>
        <position position="171"/>
    </location>
    <ligand>
        <name>L-aspartate</name>
        <dbReference type="ChEBI" id="CHEBI:29991"/>
    </ligand>
</feature>
<dbReference type="AlphaFoldDB" id="A0A4D6XUL5"/>
<dbReference type="PANTHER" id="PTHR22594">
    <property type="entry name" value="ASPARTYL/LYSYL-TRNA SYNTHETASE"/>
    <property type="match status" value="1"/>
</dbReference>
<dbReference type="SUPFAM" id="SSF50249">
    <property type="entry name" value="Nucleic acid-binding proteins"/>
    <property type="match status" value="1"/>
</dbReference>
<dbReference type="Proteomes" id="UP000298594">
    <property type="component" value="Chromosome"/>
</dbReference>
<evidence type="ECO:0000256" key="4">
    <source>
        <dbReference type="ARBA" id="ARBA00022741"/>
    </source>
</evidence>
<evidence type="ECO:0000256" key="1">
    <source>
        <dbReference type="ARBA" id="ARBA00006303"/>
    </source>
</evidence>
<dbReference type="InterPro" id="IPR012340">
    <property type="entry name" value="NA-bd_OB-fold"/>
</dbReference>
<evidence type="ECO:0000256" key="6">
    <source>
        <dbReference type="ARBA" id="ARBA00022917"/>
    </source>
</evidence>
<accession>A0A4D6XUL5</accession>
<dbReference type="CDD" id="cd04317">
    <property type="entry name" value="EcAspRS_like_N"/>
    <property type="match status" value="1"/>
</dbReference>
<evidence type="ECO:0000313" key="10">
    <source>
        <dbReference type="EMBL" id="QCI20453.1"/>
    </source>
</evidence>
<dbReference type="CDD" id="cd00777">
    <property type="entry name" value="AspRS_core"/>
    <property type="match status" value="1"/>
</dbReference>
<dbReference type="NCBIfam" id="NF001750">
    <property type="entry name" value="PRK00476.1"/>
    <property type="match status" value="1"/>
</dbReference>